<evidence type="ECO:0000313" key="2">
    <source>
        <dbReference type="Proteomes" id="UP000560131"/>
    </source>
</evidence>
<dbReference type="InterPro" id="IPR011681">
    <property type="entry name" value="GcrA"/>
</dbReference>
<organism evidence="1 2">
    <name type="scientific">Sphingomonas endophytica</name>
    <dbReference type="NCBI Taxonomy" id="869719"/>
    <lineage>
        <taxon>Bacteria</taxon>
        <taxon>Pseudomonadati</taxon>
        <taxon>Pseudomonadota</taxon>
        <taxon>Alphaproteobacteria</taxon>
        <taxon>Sphingomonadales</taxon>
        <taxon>Sphingomonadaceae</taxon>
        <taxon>Sphingomonas</taxon>
    </lineage>
</organism>
<dbReference type="RefSeq" id="WP_184039881.1">
    <property type="nucleotide sequence ID" value="NZ_BAABAR010000018.1"/>
</dbReference>
<evidence type="ECO:0000313" key="1">
    <source>
        <dbReference type="EMBL" id="MBB5727129.1"/>
    </source>
</evidence>
<dbReference type="EMBL" id="JACIJN010000011">
    <property type="protein sequence ID" value="MBB5727129.1"/>
    <property type="molecule type" value="Genomic_DNA"/>
</dbReference>
<comment type="caution">
    <text evidence="1">The sequence shown here is derived from an EMBL/GenBank/DDBJ whole genome shotgun (WGS) entry which is preliminary data.</text>
</comment>
<sequence length="119" mass="12553">MSDRAAYFWSDAAVDQLCRLKATGLTSGAIAAELGTSRNAVMGRIHRLRAAGDKRVPPAGAGAAVPKRPAKRALVERLAELMALRDPTLASAAFQLGVSRKLIDAAWAQIVADLGWQAS</sequence>
<proteinExistence type="predicted"/>
<dbReference type="Pfam" id="PF07750">
    <property type="entry name" value="GcrA"/>
    <property type="match status" value="1"/>
</dbReference>
<name>A0ABR6N8J6_9SPHN</name>
<accession>A0ABR6N8J6</accession>
<protein>
    <recommendedName>
        <fullName evidence="3">GcrA cell cycle regulator</fullName>
    </recommendedName>
</protein>
<keyword evidence="2" id="KW-1185">Reference proteome</keyword>
<reference evidence="1 2" key="1">
    <citation type="submission" date="2020-08" db="EMBL/GenBank/DDBJ databases">
        <title>Genomic Encyclopedia of Type Strains, Phase IV (KMG-IV): sequencing the most valuable type-strain genomes for metagenomic binning, comparative biology and taxonomic classification.</title>
        <authorList>
            <person name="Goeker M."/>
        </authorList>
    </citation>
    <scope>NUCLEOTIDE SEQUENCE [LARGE SCALE GENOMIC DNA]</scope>
    <source>
        <strain evidence="1 2">DSM 101535</strain>
    </source>
</reference>
<dbReference type="Proteomes" id="UP000560131">
    <property type="component" value="Unassembled WGS sequence"/>
</dbReference>
<evidence type="ECO:0008006" key="3">
    <source>
        <dbReference type="Google" id="ProtNLM"/>
    </source>
</evidence>
<gene>
    <name evidence="1" type="ORF">FHS97_003083</name>
</gene>